<comment type="caution">
    <text evidence="2">The sequence shown here is derived from an EMBL/GenBank/DDBJ whole genome shotgun (WGS) entry which is preliminary data.</text>
</comment>
<keyword evidence="3" id="KW-1185">Reference proteome</keyword>
<feature type="compositionally biased region" description="Low complexity" evidence="1">
    <location>
        <begin position="451"/>
        <end position="490"/>
    </location>
</feature>
<accession>I0YPW8</accession>
<proteinExistence type="predicted"/>
<dbReference type="Proteomes" id="UP000007264">
    <property type="component" value="Unassembled WGS sequence"/>
</dbReference>
<dbReference type="AlphaFoldDB" id="I0YPW8"/>
<feature type="region of interest" description="Disordered" evidence="1">
    <location>
        <begin position="1"/>
        <end position="52"/>
    </location>
</feature>
<dbReference type="EMBL" id="AGSI01000015">
    <property type="protein sequence ID" value="EIE20437.1"/>
    <property type="molecule type" value="Genomic_DNA"/>
</dbReference>
<feature type="compositionally biased region" description="Gly residues" evidence="1">
    <location>
        <begin position="611"/>
        <end position="621"/>
    </location>
</feature>
<dbReference type="KEGG" id="csl:COCSUDRAFT_57586"/>
<gene>
    <name evidence="2" type="ORF">COCSUDRAFT_57586</name>
</gene>
<evidence type="ECO:0000313" key="2">
    <source>
        <dbReference type="EMBL" id="EIE20437.1"/>
    </source>
</evidence>
<dbReference type="STRING" id="574566.I0YPW8"/>
<reference evidence="2 3" key="1">
    <citation type="journal article" date="2012" name="Genome Biol.">
        <title>The genome of the polar eukaryotic microalga coccomyxa subellipsoidea reveals traits of cold adaptation.</title>
        <authorList>
            <person name="Blanc G."/>
            <person name="Agarkova I."/>
            <person name="Grimwood J."/>
            <person name="Kuo A."/>
            <person name="Brueggeman A."/>
            <person name="Dunigan D."/>
            <person name="Gurnon J."/>
            <person name="Ladunga I."/>
            <person name="Lindquist E."/>
            <person name="Lucas S."/>
            <person name="Pangilinan J."/>
            <person name="Proschold T."/>
            <person name="Salamov A."/>
            <person name="Schmutz J."/>
            <person name="Weeks D."/>
            <person name="Yamada T."/>
            <person name="Claverie J.M."/>
            <person name="Grigoriev I."/>
            <person name="Van Etten J."/>
            <person name="Lomsadze A."/>
            <person name="Borodovsky M."/>
        </authorList>
    </citation>
    <scope>NUCLEOTIDE SEQUENCE [LARGE SCALE GENOMIC DNA]</scope>
    <source>
        <strain evidence="2 3">C-169</strain>
    </source>
</reference>
<feature type="region of interest" description="Disordered" evidence="1">
    <location>
        <begin position="326"/>
        <end position="632"/>
    </location>
</feature>
<dbReference type="GeneID" id="17038413"/>
<dbReference type="OrthoDB" id="552674at2759"/>
<feature type="compositionally biased region" description="Low complexity" evidence="1">
    <location>
        <begin position="326"/>
        <end position="342"/>
    </location>
</feature>
<feature type="compositionally biased region" description="Low complexity" evidence="1">
    <location>
        <begin position="522"/>
        <end position="541"/>
    </location>
</feature>
<evidence type="ECO:0000256" key="1">
    <source>
        <dbReference type="SAM" id="MobiDB-lite"/>
    </source>
</evidence>
<feature type="region of interest" description="Disordered" evidence="1">
    <location>
        <begin position="213"/>
        <end position="248"/>
    </location>
</feature>
<feature type="compositionally biased region" description="Polar residues" evidence="1">
    <location>
        <begin position="436"/>
        <end position="447"/>
    </location>
</feature>
<evidence type="ECO:0000313" key="3">
    <source>
        <dbReference type="Proteomes" id="UP000007264"/>
    </source>
</evidence>
<protein>
    <submittedName>
        <fullName evidence="2">Uncharacterized protein</fullName>
    </submittedName>
</protein>
<feature type="compositionally biased region" description="Low complexity" evidence="1">
    <location>
        <begin position="35"/>
        <end position="52"/>
    </location>
</feature>
<feature type="compositionally biased region" description="Basic and acidic residues" evidence="1">
    <location>
        <begin position="510"/>
        <end position="521"/>
    </location>
</feature>
<sequence>MPEDPGTSAPGGAEDDQQKERIPIVWTGRPKDPPAAAASSTGNTADTTDGATAAAAAAKPMQRMKPNAGFLLNLVADAERGNKRKCAEEATQVSLNVLGQAVAAGVRPQLGRVGPDGGDAAVRRVVLSVAQQQRLAACSALLREVAATFGFALHIAPDVGDEDAAEGENETAASGGGPAGNSGANRLPNGTSEAERDRTGFQALQPLRVQLNLASRKQTPEPDKAVSAPSNDDDSAQRPPKPRAPGINMTASRLAGAALGAIGVAVPEKPKLSPSQALQKVSAKGQGKAGLFARNETEDEAANGMQSSEELDDLEDVDDLDADALINAALEDAASAEQSADEPPLSNSRQARLPSFREPATEMGSGFSSRLMRHLGASRAPTPTGNGPLLGAASRAGSLKPKGALRMDVTGPEEQEEQLKRSDEQEKVPPNKRQRANSGLLSNSAKRQQGEEASAASRADAAAAEKLPRKAAAAPAPDMARLLSRASAAANVQKRQPTEKAANGRAASDGTEKKTGREGRSDMAASSAARDASASDDSAGSEGMEEAVQKRAPRRSVRGRGAATQESEAAEGIAGRLSGSRQQLRSQRERKRELDDDEEPGYGEDQSARGGKPGGKAGRGLFGAAMAGLQRK</sequence>
<dbReference type="RefSeq" id="XP_005644981.1">
    <property type="nucleotide sequence ID" value="XM_005644924.1"/>
</dbReference>
<organism evidence="2 3">
    <name type="scientific">Coccomyxa subellipsoidea (strain C-169)</name>
    <name type="common">Green microalga</name>
    <dbReference type="NCBI Taxonomy" id="574566"/>
    <lineage>
        <taxon>Eukaryota</taxon>
        <taxon>Viridiplantae</taxon>
        <taxon>Chlorophyta</taxon>
        <taxon>core chlorophytes</taxon>
        <taxon>Trebouxiophyceae</taxon>
        <taxon>Trebouxiophyceae incertae sedis</taxon>
        <taxon>Coccomyxaceae</taxon>
        <taxon>Coccomyxa</taxon>
        <taxon>Coccomyxa subellipsoidea</taxon>
    </lineage>
</organism>
<feature type="region of interest" description="Disordered" evidence="1">
    <location>
        <begin position="162"/>
        <end position="196"/>
    </location>
</feature>
<feature type="compositionally biased region" description="Basic and acidic residues" evidence="1">
    <location>
        <begin position="417"/>
        <end position="429"/>
    </location>
</feature>
<name>I0YPW8_COCSC</name>